<feature type="domain" description="Single-strand DNA deaminase toxin A-like C-terminal" evidence="2">
    <location>
        <begin position="92"/>
        <end position="152"/>
    </location>
</feature>
<name>A0AAN6RXK7_9PEZI</name>
<organism evidence="3 4">
    <name type="scientific">Staphylotrichum tortipilum</name>
    <dbReference type="NCBI Taxonomy" id="2831512"/>
    <lineage>
        <taxon>Eukaryota</taxon>
        <taxon>Fungi</taxon>
        <taxon>Dikarya</taxon>
        <taxon>Ascomycota</taxon>
        <taxon>Pezizomycotina</taxon>
        <taxon>Sordariomycetes</taxon>
        <taxon>Sordariomycetidae</taxon>
        <taxon>Sordariales</taxon>
        <taxon>Chaetomiaceae</taxon>
        <taxon>Staphylotrichum</taxon>
    </lineage>
</organism>
<dbReference type="EMBL" id="MU855325">
    <property type="protein sequence ID" value="KAK3906514.1"/>
    <property type="molecule type" value="Genomic_DNA"/>
</dbReference>
<evidence type="ECO:0000313" key="3">
    <source>
        <dbReference type="EMBL" id="KAK3906514.1"/>
    </source>
</evidence>
<keyword evidence="4" id="KW-1185">Reference proteome</keyword>
<evidence type="ECO:0000256" key="1">
    <source>
        <dbReference type="SAM" id="MobiDB-lite"/>
    </source>
</evidence>
<dbReference type="AlphaFoldDB" id="A0AAN6RXK7"/>
<gene>
    <name evidence="3" type="ORF">C8A05DRAFT_11753</name>
</gene>
<feature type="region of interest" description="Disordered" evidence="1">
    <location>
        <begin position="286"/>
        <end position="366"/>
    </location>
</feature>
<evidence type="ECO:0000259" key="2">
    <source>
        <dbReference type="Pfam" id="PF24120"/>
    </source>
</evidence>
<dbReference type="InterPro" id="IPR057517">
    <property type="entry name" value="SsdA-like_C"/>
</dbReference>
<protein>
    <recommendedName>
        <fullName evidence="2">Single-strand DNA deaminase toxin A-like C-terminal domain-containing protein</fullName>
    </recommendedName>
</protein>
<accession>A0AAN6RXK7</accession>
<proteinExistence type="predicted"/>
<reference evidence="3" key="2">
    <citation type="submission" date="2023-05" db="EMBL/GenBank/DDBJ databases">
        <authorList>
            <consortium name="Lawrence Berkeley National Laboratory"/>
            <person name="Steindorff A."/>
            <person name="Hensen N."/>
            <person name="Bonometti L."/>
            <person name="Westerberg I."/>
            <person name="Brannstrom I.O."/>
            <person name="Guillou S."/>
            <person name="Cros-Aarteil S."/>
            <person name="Calhoun S."/>
            <person name="Haridas S."/>
            <person name="Kuo A."/>
            <person name="Mondo S."/>
            <person name="Pangilinan J."/>
            <person name="Riley R."/>
            <person name="Labutti K."/>
            <person name="Andreopoulos B."/>
            <person name="Lipzen A."/>
            <person name="Chen C."/>
            <person name="Yanf M."/>
            <person name="Daum C."/>
            <person name="Ng V."/>
            <person name="Clum A."/>
            <person name="Ohm R."/>
            <person name="Martin F."/>
            <person name="Silar P."/>
            <person name="Natvig D."/>
            <person name="Lalanne C."/>
            <person name="Gautier V."/>
            <person name="Ament-Velasquez S.L."/>
            <person name="Kruys A."/>
            <person name="Hutchinson M.I."/>
            <person name="Powell A.J."/>
            <person name="Barry K."/>
            <person name="Miller A.N."/>
            <person name="Grigoriev I.V."/>
            <person name="Debuchy R."/>
            <person name="Gladieux P."/>
            <person name="Thoren M.H."/>
            <person name="Johannesson H."/>
        </authorList>
    </citation>
    <scope>NUCLEOTIDE SEQUENCE</scope>
    <source>
        <strain evidence="3">CBS 103.79</strain>
    </source>
</reference>
<dbReference type="Proteomes" id="UP001303889">
    <property type="component" value="Unassembled WGS sequence"/>
</dbReference>
<reference evidence="3" key="1">
    <citation type="journal article" date="2023" name="Mol. Phylogenet. Evol.">
        <title>Genome-scale phylogeny and comparative genomics of the fungal order Sordariales.</title>
        <authorList>
            <person name="Hensen N."/>
            <person name="Bonometti L."/>
            <person name="Westerberg I."/>
            <person name="Brannstrom I.O."/>
            <person name="Guillou S."/>
            <person name="Cros-Aarteil S."/>
            <person name="Calhoun S."/>
            <person name="Haridas S."/>
            <person name="Kuo A."/>
            <person name="Mondo S."/>
            <person name="Pangilinan J."/>
            <person name="Riley R."/>
            <person name="LaButti K."/>
            <person name="Andreopoulos B."/>
            <person name="Lipzen A."/>
            <person name="Chen C."/>
            <person name="Yan M."/>
            <person name="Daum C."/>
            <person name="Ng V."/>
            <person name="Clum A."/>
            <person name="Steindorff A."/>
            <person name="Ohm R.A."/>
            <person name="Martin F."/>
            <person name="Silar P."/>
            <person name="Natvig D.O."/>
            <person name="Lalanne C."/>
            <person name="Gautier V."/>
            <person name="Ament-Velasquez S.L."/>
            <person name="Kruys A."/>
            <person name="Hutchinson M.I."/>
            <person name="Powell A.J."/>
            <person name="Barry K."/>
            <person name="Miller A.N."/>
            <person name="Grigoriev I.V."/>
            <person name="Debuchy R."/>
            <person name="Gladieux P."/>
            <person name="Hiltunen Thoren M."/>
            <person name="Johannesson H."/>
        </authorList>
    </citation>
    <scope>NUCLEOTIDE SEQUENCE</scope>
    <source>
        <strain evidence="3">CBS 103.79</strain>
    </source>
</reference>
<sequence length="366" mass="39476">MAHAIPVPRTSHPEGLSTGFPSLLFLEIPNTEFSFRNQAEKDTAPEAVFFLKGGDALAILTPRITFKIAGKGLGVATTGFISSVSRPEVKTAAVSGWMPNPMKGPGVLDNVKYFQLVQDFAQFLEFRLEPSYRDNNGKPLLEHRGRFVASHVFSAILTTIIRKKKVAVFWIIAALKAILGTTDFTRLRDLRYAHIPAPWLEAVILLDHKPCNNVSSHSVGCLPRSYKHPNWRQCLAFLRVIRRATGIDISVRACRFLVEGHRKGAEGCHNCLCNRCRARFGVGQQEEGGSQVSQAEDGSAGSEGSVIGPTPTASSSPDGELVVAGTSHQGGESGQADLQPARGRGVASVSPLVSSGPPEVSTRNTL</sequence>
<dbReference type="Pfam" id="PF24120">
    <property type="entry name" value="SsdA_C"/>
    <property type="match status" value="1"/>
</dbReference>
<comment type="caution">
    <text evidence="3">The sequence shown here is derived from an EMBL/GenBank/DDBJ whole genome shotgun (WGS) entry which is preliminary data.</text>
</comment>
<evidence type="ECO:0000313" key="4">
    <source>
        <dbReference type="Proteomes" id="UP001303889"/>
    </source>
</evidence>